<evidence type="ECO:0000313" key="2">
    <source>
        <dbReference type="Proteomes" id="UP000006729"/>
    </source>
</evidence>
<protein>
    <submittedName>
        <fullName evidence="1">Uncharacterized protein</fullName>
    </submittedName>
</protein>
<name>A0ACC0THT1_POPTR</name>
<dbReference type="Proteomes" id="UP000006729">
    <property type="component" value="Chromosome 1"/>
</dbReference>
<gene>
    <name evidence="1" type="ORF">POPTR_001G076350v4</name>
</gene>
<comment type="caution">
    <text evidence="1">The sequence shown here is derived from an EMBL/GenBank/DDBJ whole genome shotgun (WGS) entry which is preliminary data.</text>
</comment>
<reference evidence="1 2" key="1">
    <citation type="journal article" date="2006" name="Science">
        <title>The genome of black cottonwood, Populus trichocarpa (Torr. &amp; Gray).</title>
        <authorList>
            <person name="Tuskan G.A."/>
            <person name="Difazio S."/>
            <person name="Jansson S."/>
            <person name="Bohlmann J."/>
            <person name="Grigoriev I."/>
            <person name="Hellsten U."/>
            <person name="Putnam N."/>
            <person name="Ralph S."/>
            <person name="Rombauts S."/>
            <person name="Salamov A."/>
            <person name="Schein J."/>
            <person name="Sterck L."/>
            <person name="Aerts A."/>
            <person name="Bhalerao R.R."/>
            <person name="Bhalerao R.P."/>
            <person name="Blaudez D."/>
            <person name="Boerjan W."/>
            <person name="Brun A."/>
            <person name="Brunner A."/>
            <person name="Busov V."/>
            <person name="Campbell M."/>
            <person name="Carlson J."/>
            <person name="Chalot M."/>
            <person name="Chapman J."/>
            <person name="Chen G.L."/>
            <person name="Cooper D."/>
            <person name="Coutinho P.M."/>
            <person name="Couturier J."/>
            <person name="Covert S."/>
            <person name="Cronk Q."/>
            <person name="Cunningham R."/>
            <person name="Davis J."/>
            <person name="Degroeve S."/>
            <person name="Dejardin A."/>
            <person name="Depamphilis C."/>
            <person name="Detter J."/>
            <person name="Dirks B."/>
            <person name="Dubchak I."/>
            <person name="Duplessis S."/>
            <person name="Ehlting J."/>
            <person name="Ellis B."/>
            <person name="Gendler K."/>
            <person name="Goodstein D."/>
            <person name="Gribskov M."/>
            <person name="Grimwood J."/>
            <person name="Groover A."/>
            <person name="Gunter L."/>
            <person name="Hamberger B."/>
            <person name="Heinze B."/>
            <person name="Helariutta Y."/>
            <person name="Henrissat B."/>
            <person name="Holligan D."/>
            <person name="Holt R."/>
            <person name="Huang W."/>
            <person name="Islam-Faridi N."/>
            <person name="Jones S."/>
            <person name="Jones-Rhoades M."/>
            <person name="Jorgensen R."/>
            <person name="Joshi C."/>
            <person name="Kangasjarvi J."/>
            <person name="Karlsson J."/>
            <person name="Kelleher C."/>
            <person name="Kirkpatrick R."/>
            <person name="Kirst M."/>
            <person name="Kohler A."/>
            <person name="Kalluri U."/>
            <person name="Larimer F."/>
            <person name="Leebens-Mack J."/>
            <person name="Leple J.C."/>
            <person name="Locascio P."/>
            <person name="Lou Y."/>
            <person name="Lucas S."/>
            <person name="Martin F."/>
            <person name="Montanini B."/>
            <person name="Napoli C."/>
            <person name="Nelson D.R."/>
            <person name="Nelson C."/>
            <person name="Nieminen K."/>
            <person name="Nilsson O."/>
            <person name="Pereda V."/>
            <person name="Peter G."/>
            <person name="Philippe R."/>
            <person name="Pilate G."/>
            <person name="Poliakov A."/>
            <person name="Razumovskaya J."/>
            <person name="Richardson P."/>
            <person name="Rinaldi C."/>
            <person name="Ritland K."/>
            <person name="Rouze P."/>
            <person name="Ryaboy D."/>
            <person name="Schmutz J."/>
            <person name="Schrader J."/>
            <person name="Segerman B."/>
            <person name="Shin H."/>
            <person name="Siddiqui A."/>
            <person name="Sterky F."/>
            <person name="Terry A."/>
            <person name="Tsai C.J."/>
            <person name="Uberbacher E."/>
            <person name="Unneberg P."/>
            <person name="Vahala J."/>
            <person name="Wall K."/>
            <person name="Wessler S."/>
            <person name="Yang G."/>
            <person name="Yin T."/>
            <person name="Douglas C."/>
            <person name="Marra M."/>
            <person name="Sandberg G."/>
            <person name="Van de Peer Y."/>
            <person name="Rokhsar D."/>
        </authorList>
    </citation>
    <scope>NUCLEOTIDE SEQUENCE [LARGE SCALE GENOMIC DNA]</scope>
    <source>
        <strain evidence="2">cv. Nisqually</strain>
    </source>
</reference>
<proteinExistence type="predicted"/>
<organism evidence="1 2">
    <name type="scientific">Populus trichocarpa</name>
    <name type="common">Western balsam poplar</name>
    <name type="synonym">Populus balsamifera subsp. trichocarpa</name>
    <dbReference type="NCBI Taxonomy" id="3694"/>
    <lineage>
        <taxon>Eukaryota</taxon>
        <taxon>Viridiplantae</taxon>
        <taxon>Streptophyta</taxon>
        <taxon>Embryophyta</taxon>
        <taxon>Tracheophyta</taxon>
        <taxon>Spermatophyta</taxon>
        <taxon>Magnoliopsida</taxon>
        <taxon>eudicotyledons</taxon>
        <taxon>Gunneridae</taxon>
        <taxon>Pentapetalae</taxon>
        <taxon>rosids</taxon>
        <taxon>fabids</taxon>
        <taxon>Malpighiales</taxon>
        <taxon>Salicaceae</taxon>
        <taxon>Saliceae</taxon>
        <taxon>Populus</taxon>
    </lineage>
</organism>
<accession>A0ACC0THT1</accession>
<sequence length="56" mass="6500">MNISEGKERKSMQIKKPRGSMMWCCMIHIAISFVNSELRDGIAEGERNVSWDEKQN</sequence>
<keyword evidence="2" id="KW-1185">Reference proteome</keyword>
<evidence type="ECO:0000313" key="1">
    <source>
        <dbReference type="EMBL" id="KAI9401068.1"/>
    </source>
</evidence>
<dbReference type="EMBL" id="CM009290">
    <property type="protein sequence ID" value="KAI9401068.1"/>
    <property type="molecule type" value="Genomic_DNA"/>
</dbReference>